<keyword evidence="6" id="KW-0131">Cell cycle</keyword>
<dbReference type="GO" id="GO:0045842">
    <property type="term" value="P:positive regulation of mitotic metaphase/anaphase transition"/>
    <property type="evidence" value="ECO:0007669"/>
    <property type="project" value="TreeGrafter"/>
</dbReference>
<comment type="function">
    <text evidence="8">Component of the anaphase promoting complex/cyclosome (APC/C), a cell cycle-regulated E3 ubiquitin ligase that controls progression through mitosis and the G1 phase of the cell cycle. The APC/C complex acts by mediating ubiquitination and subsequent degradation of target proteins: it mainly mediates the formation of 'Lys-11'-linked polyubiquitin chains and, to a lower extent, the formation of 'Lys-48'- and 'Lys-63'-linked polyubiquitin chains. The APC/C complex catalyzes assembly of branched 'Lys-11'-/'Lys-48'-linked branched ubiquitin chains on target proteins.</text>
</comment>
<dbReference type="GO" id="GO:0051301">
    <property type="term" value="P:cell division"/>
    <property type="evidence" value="ECO:0007669"/>
    <property type="project" value="UniProtKB-KW"/>
</dbReference>
<evidence type="ECO:0000256" key="6">
    <source>
        <dbReference type="ARBA" id="ARBA00023306"/>
    </source>
</evidence>
<evidence type="ECO:0000313" key="11">
    <source>
        <dbReference type="Proteomes" id="UP000799772"/>
    </source>
</evidence>
<dbReference type="GO" id="GO:0005680">
    <property type="term" value="C:anaphase-promoting complex"/>
    <property type="evidence" value="ECO:0007669"/>
    <property type="project" value="InterPro"/>
</dbReference>
<evidence type="ECO:0000259" key="9">
    <source>
        <dbReference type="Pfam" id="PF12862"/>
    </source>
</evidence>
<dbReference type="PANTHER" id="PTHR12830:SF9">
    <property type="entry name" value="ANAPHASE-PROMOTING COMPLEX SUBUNIT 5"/>
    <property type="match status" value="1"/>
</dbReference>
<dbReference type="GO" id="GO:0070979">
    <property type="term" value="P:protein K11-linked ubiquitination"/>
    <property type="evidence" value="ECO:0007669"/>
    <property type="project" value="TreeGrafter"/>
</dbReference>
<proteinExistence type="inferred from homology"/>
<keyword evidence="11" id="KW-1185">Reference proteome</keyword>
<dbReference type="SUPFAM" id="SSF48452">
    <property type="entry name" value="TPR-like"/>
    <property type="match status" value="1"/>
</dbReference>
<feature type="domain" description="Anaphase-promoting complex subunit 5" evidence="9">
    <location>
        <begin position="268"/>
        <end position="359"/>
    </location>
</feature>
<dbReference type="EMBL" id="ML978121">
    <property type="protein sequence ID" value="KAF2105059.1"/>
    <property type="molecule type" value="Genomic_DNA"/>
</dbReference>
<evidence type="ECO:0000256" key="4">
    <source>
        <dbReference type="ARBA" id="ARBA00022776"/>
    </source>
</evidence>
<evidence type="ECO:0000256" key="8">
    <source>
        <dbReference type="ARBA" id="ARBA00045696"/>
    </source>
</evidence>
<name>A0A9P4IPV9_9PEZI</name>
<dbReference type="Proteomes" id="UP000799772">
    <property type="component" value="Unassembled WGS sequence"/>
</dbReference>
<evidence type="ECO:0000313" key="10">
    <source>
        <dbReference type="EMBL" id="KAF2105059.1"/>
    </source>
</evidence>
<evidence type="ECO:0000256" key="5">
    <source>
        <dbReference type="ARBA" id="ARBA00022786"/>
    </source>
</evidence>
<organism evidence="10 11">
    <name type="scientific">Rhizodiscina lignyota</name>
    <dbReference type="NCBI Taxonomy" id="1504668"/>
    <lineage>
        <taxon>Eukaryota</taxon>
        <taxon>Fungi</taxon>
        <taxon>Dikarya</taxon>
        <taxon>Ascomycota</taxon>
        <taxon>Pezizomycotina</taxon>
        <taxon>Dothideomycetes</taxon>
        <taxon>Pleosporomycetidae</taxon>
        <taxon>Aulographales</taxon>
        <taxon>Rhizodiscinaceae</taxon>
        <taxon>Rhizodiscina</taxon>
    </lineage>
</organism>
<dbReference type="GO" id="GO:0031145">
    <property type="term" value="P:anaphase-promoting complex-dependent catabolic process"/>
    <property type="evidence" value="ECO:0007669"/>
    <property type="project" value="TreeGrafter"/>
</dbReference>
<keyword evidence="3" id="KW-0132">Cell division</keyword>
<dbReference type="InterPro" id="IPR037679">
    <property type="entry name" value="Apc5"/>
</dbReference>
<sequence>MSRYLTPSKIAILSFVHLYCDSVVPAETVIPFLSFVVSALSGSPIEDPFASGTEEANPSLTSAADFQCEAVTRASSIPGRTIHDLFIKKLWEIDSLDALHTFIQDSDSLFNKITEVPDADERNSIAQNLHHVALSRTSPFGVFVRRVRLEFTRLQFSDALKLWLAFTAFKEPTQAAWERQSRNQASHSFDRVLQELDLEPNNELLGIAYESSKSFDKMESMISANDIERILEFQVERLQKLGTRMPKEMNDQLRSMLELSPTTPSLIHFVRFFDAWRAGDYVSSFDNLHRYFDYTLQSQTRDKTHYQYALLHMAILHADFGCFSEAVAAMNEAVSTARENQDISCLNFSLNWLNHLSKAYPLEMKAAGYSGVLGSERDGLLFLKSKARDMKMWTLTSSAMLSEARLGLSQGEPVSRVLEHIYQSSHLNAQHSINSNTGAQLLMQSSVFARLGIHANSTSYCDTLLDCYSSLTPQEDVLRAKSRKAFHLAMSGRYDTAITLLSDPSNQFSQTLRLQQQAMVCTGLVKLMRHLHRSDSSAASYALMHLKSAPLADPDIAFELDLLSFQHALQTGDYTTALTRIEDIKKDTEAAGTDVYQSVQLAISKARLFAQSDFGERGFSIALRAASLAQKAGIVPGLWDAVGVICNVLVNVEEYQAAVGLLDAIIPQALEGGDFMLIARLYNTQADAHMGLLGGEKAAESSNAQKEASLLWKAGLYLDRAEGFYKKLEDIDGMEEVLGKKAVIARLRGDVEVAVNHALKVLELRS</sequence>
<dbReference type="AlphaFoldDB" id="A0A9P4IPV9"/>
<dbReference type="Pfam" id="PF12862">
    <property type="entry name" value="ANAPC5"/>
    <property type="match status" value="1"/>
</dbReference>
<reference evidence="10" key="1">
    <citation type="journal article" date="2020" name="Stud. Mycol.">
        <title>101 Dothideomycetes genomes: a test case for predicting lifestyles and emergence of pathogens.</title>
        <authorList>
            <person name="Haridas S."/>
            <person name="Albert R."/>
            <person name="Binder M."/>
            <person name="Bloem J."/>
            <person name="Labutti K."/>
            <person name="Salamov A."/>
            <person name="Andreopoulos B."/>
            <person name="Baker S."/>
            <person name="Barry K."/>
            <person name="Bills G."/>
            <person name="Bluhm B."/>
            <person name="Cannon C."/>
            <person name="Castanera R."/>
            <person name="Culley D."/>
            <person name="Daum C."/>
            <person name="Ezra D."/>
            <person name="Gonzalez J."/>
            <person name="Henrissat B."/>
            <person name="Kuo A."/>
            <person name="Liang C."/>
            <person name="Lipzen A."/>
            <person name="Lutzoni F."/>
            <person name="Magnuson J."/>
            <person name="Mondo S."/>
            <person name="Nolan M."/>
            <person name="Ohm R."/>
            <person name="Pangilinan J."/>
            <person name="Park H.-J."/>
            <person name="Ramirez L."/>
            <person name="Alfaro M."/>
            <person name="Sun H."/>
            <person name="Tritt A."/>
            <person name="Yoshinaga Y."/>
            <person name="Zwiers L.-H."/>
            <person name="Turgeon B."/>
            <person name="Goodwin S."/>
            <person name="Spatafora J."/>
            <person name="Crous P."/>
            <person name="Grigoriev I."/>
        </authorList>
    </citation>
    <scope>NUCLEOTIDE SEQUENCE</scope>
    <source>
        <strain evidence="10">CBS 133067</strain>
    </source>
</reference>
<gene>
    <name evidence="10" type="ORF">NA57DRAFT_63255</name>
</gene>
<dbReference type="InterPro" id="IPR026000">
    <property type="entry name" value="Apc5_dom"/>
</dbReference>
<keyword evidence="5" id="KW-0833">Ubl conjugation pathway</keyword>
<dbReference type="InterPro" id="IPR011990">
    <property type="entry name" value="TPR-like_helical_dom_sf"/>
</dbReference>
<keyword evidence="4" id="KW-0498">Mitosis</keyword>
<evidence type="ECO:0000256" key="1">
    <source>
        <dbReference type="ARBA" id="ARBA00007450"/>
    </source>
</evidence>
<evidence type="ECO:0000256" key="3">
    <source>
        <dbReference type="ARBA" id="ARBA00022618"/>
    </source>
</evidence>
<evidence type="ECO:0000256" key="7">
    <source>
        <dbReference type="ARBA" id="ARBA00031069"/>
    </source>
</evidence>
<comment type="caution">
    <text evidence="10">The sequence shown here is derived from an EMBL/GenBank/DDBJ whole genome shotgun (WGS) entry which is preliminary data.</text>
</comment>
<protein>
    <recommendedName>
        <fullName evidence="2">Anaphase-promoting complex subunit 5</fullName>
    </recommendedName>
    <alternativeName>
        <fullName evidence="7">Cyclosome subunit 5</fullName>
    </alternativeName>
</protein>
<accession>A0A9P4IPV9</accession>
<comment type="similarity">
    <text evidence="1">Belongs to the APC5 family.</text>
</comment>
<dbReference type="OrthoDB" id="2504561at2759"/>
<dbReference type="PANTHER" id="PTHR12830">
    <property type="entry name" value="ANAPHASE-PROMOTING COMPLEX SUBUNIT 5"/>
    <property type="match status" value="1"/>
</dbReference>
<evidence type="ECO:0000256" key="2">
    <source>
        <dbReference type="ARBA" id="ARBA00016066"/>
    </source>
</evidence>